<evidence type="ECO:0000256" key="16">
    <source>
        <dbReference type="PIRSR" id="PIRSR006135-2"/>
    </source>
</evidence>
<evidence type="ECO:0000256" key="15">
    <source>
        <dbReference type="PIRSR" id="PIRSR006135-1"/>
    </source>
</evidence>
<evidence type="ECO:0000313" key="17">
    <source>
        <dbReference type="EMBL" id="APX90252.1"/>
    </source>
</evidence>
<name>A0A1U7DJU4_9RHOB</name>
<feature type="active site" description="GMP-histidine intermediate" evidence="15">
    <location>
        <position position="50"/>
    </location>
</feature>
<dbReference type="Gene3D" id="3.40.50.300">
    <property type="entry name" value="P-loop containing nucleotide triphosphate hydrolases"/>
    <property type="match status" value="1"/>
</dbReference>
<evidence type="ECO:0000256" key="10">
    <source>
        <dbReference type="ARBA" id="ARBA00022741"/>
    </source>
</evidence>
<dbReference type="STRING" id="1267768.BV394_11380"/>
<dbReference type="InterPro" id="IPR027417">
    <property type="entry name" value="P-loop_NTPase"/>
</dbReference>
<organism evidence="17 18">
    <name type="scientific">Brevirhabdus pacifica</name>
    <dbReference type="NCBI Taxonomy" id="1267768"/>
    <lineage>
        <taxon>Bacteria</taxon>
        <taxon>Pseudomonadati</taxon>
        <taxon>Pseudomonadota</taxon>
        <taxon>Alphaproteobacteria</taxon>
        <taxon>Rhodobacterales</taxon>
        <taxon>Paracoccaceae</taxon>
        <taxon>Brevirhabdus</taxon>
    </lineage>
</organism>
<keyword evidence="18" id="KW-1185">Reference proteome</keyword>
<comment type="catalytic activity">
    <reaction evidence="2 14">
        <text>adenosylcob(III)inamide phosphate + GTP + H(+) = adenosylcob(III)inamide-GDP + diphosphate</text>
        <dbReference type="Rhea" id="RHEA:22712"/>
        <dbReference type="ChEBI" id="CHEBI:15378"/>
        <dbReference type="ChEBI" id="CHEBI:33019"/>
        <dbReference type="ChEBI" id="CHEBI:37565"/>
        <dbReference type="ChEBI" id="CHEBI:58502"/>
        <dbReference type="ChEBI" id="CHEBI:60487"/>
        <dbReference type="EC" id="2.7.7.62"/>
    </reaction>
</comment>
<evidence type="ECO:0000256" key="2">
    <source>
        <dbReference type="ARBA" id="ARBA00000711"/>
    </source>
</evidence>
<keyword evidence="10 14" id="KW-0547">Nucleotide-binding</keyword>
<comment type="function">
    <text evidence="4 14">Catalyzes ATP-dependent phosphorylation of adenosylcobinamide and addition of GMP to adenosylcobinamide phosphate.</text>
</comment>
<dbReference type="GO" id="GO:0005524">
    <property type="term" value="F:ATP binding"/>
    <property type="evidence" value="ECO:0007669"/>
    <property type="project" value="UniProtKB-UniRule"/>
</dbReference>
<keyword evidence="9 14" id="KW-0808">Transferase</keyword>
<dbReference type="GO" id="GO:0009236">
    <property type="term" value="P:cobalamin biosynthetic process"/>
    <property type="evidence" value="ECO:0007669"/>
    <property type="project" value="UniProtKB-UniRule"/>
</dbReference>
<dbReference type="PIRSF" id="PIRSF006135">
    <property type="entry name" value="CobU"/>
    <property type="match status" value="1"/>
</dbReference>
<dbReference type="EC" id="2.7.1.156" evidence="14"/>
<gene>
    <name evidence="17" type="ORF">BV394_11380</name>
</gene>
<keyword evidence="8 14" id="KW-0169">Cobalamin biosynthesis</keyword>
<dbReference type="UniPathway" id="UPA00148">
    <property type="reaction ID" value="UER00236"/>
</dbReference>
<evidence type="ECO:0000256" key="6">
    <source>
        <dbReference type="ARBA" id="ARBA00005159"/>
    </source>
</evidence>
<evidence type="ECO:0000256" key="8">
    <source>
        <dbReference type="ARBA" id="ARBA00022573"/>
    </source>
</evidence>
<comment type="catalytic activity">
    <reaction evidence="3">
        <text>adenosylcob(III)inamide + GTP = adenosylcob(III)inamide phosphate + GDP + H(+)</text>
        <dbReference type="Rhea" id="RHEA:15765"/>
        <dbReference type="ChEBI" id="CHEBI:2480"/>
        <dbReference type="ChEBI" id="CHEBI:15378"/>
        <dbReference type="ChEBI" id="CHEBI:37565"/>
        <dbReference type="ChEBI" id="CHEBI:58189"/>
        <dbReference type="ChEBI" id="CHEBI:58502"/>
        <dbReference type="EC" id="2.7.1.156"/>
    </reaction>
</comment>
<dbReference type="SUPFAM" id="SSF52540">
    <property type="entry name" value="P-loop containing nucleoside triphosphate hydrolases"/>
    <property type="match status" value="1"/>
</dbReference>
<feature type="binding site" evidence="16">
    <location>
        <position position="83"/>
    </location>
    <ligand>
        <name>GTP</name>
        <dbReference type="ChEBI" id="CHEBI:37565"/>
    </ligand>
</feature>
<evidence type="ECO:0000313" key="18">
    <source>
        <dbReference type="Proteomes" id="UP000187266"/>
    </source>
</evidence>
<feature type="binding site" evidence="16">
    <location>
        <position position="62"/>
    </location>
    <ligand>
        <name>GTP</name>
        <dbReference type="ChEBI" id="CHEBI:37565"/>
    </ligand>
</feature>
<accession>A0A1U7DJU4</accession>
<evidence type="ECO:0000256" key="14">
    <source>
        <dbReference type="PIRNR" id="PIRNR006135"/>
    </source>
</evidence>
<dbReference type="GO" id="GO:0043752">
    <property type="term" value="F:adenosylcobinamide kinase activity"/>
    <property type="evidence" value="ECO:0007669"/>
    <property type="project" value="UniProtKB-EC"/>
</dbReference>
<dbReference type="AlphaFoldDB" id="A0A1U7DJU4"/>
<dbReference type="InterPro" id="IPR003203">
    <property type="entry name" value="CobU/CobP"/>
</dbReference>
<evidence type="ECO:0000256" key="3">
    <source>
        <dbReference type="ARBA" id="ARBA00001522"/>
    </source>
</evidence>
<protein>
    <recommendedName>
        <fullName evidence="14">Bifunctional adenosylcobalamin biosynthesis protein</fullName>
        <ecNumber evidence="14">2.7.1.156</ecNumber>
        <ecNumber evidence="14">2.7.7.62</ecNumber>
    </recommendedName>
</protein>
<keyword evidence="17" id="KW-0548">Nucleotidyltransferase</keyword>
<keyword evidence="13 14" id="KW-0342">GTP-binding</keyword>
<dbReference type="PANTHER" id="PTHR34848:SF1">
    <property type="entry name" value="BIFUNCTIONAL ADENOSYLCOBALAMIN BIOSYNTHESIS PROTEIN COBU"/>
    <property type="match status" value="1"/>
</dbReference>
<reference evidence="17 18" key="1">
    <citation type="submission" date="2017-01" db="EMBL/GenBank/DDBJ databases">
        <title>Genomic analysis of Xuhuaishuia manganoxidans DY6-4.</title>
        <authorList>
            <person name="Wang X."/>
        </authorList>
    </citation>
    <scope>NUCLEOTIDE SEQUENCE [LARGE SCALE GENOMIC DNA]</scope>
    <source>
        <strain evidence="17 18">DY6-4</strain>
    </source>
</reference>
<evidence type="ECO:0000256" key="1">
    <source>
        <dbReference type="ARBA" id="ARBA00000312"/>
    </source>
</evidence>
<keyword evidence="12 14" id="KW-0067">ATP-binding</keyword>
<dbReference type="CDD" id="cd00544">
    <property type="entry name" value="CobU"/>
    <property type="match status" value="1"/>
</dbReference>
<evidence type="ECO:0000256" key="7">
    <source>
        <dbReference type="ARBA" id="ARBA00007490"/>
    </source>
</evidence>
<keyword evidence="11 14" id="KW-0418">Kinase</keyword>
<comment type="pathway">
    <text evidence="5 14">Cofactor biosynthesis; adenosylcobalamin biosynthesis; adenosylcobalamin from cob(II)yrinate a,c-diamide: step 6/7.</text>
</comment>
<evidence type="ECO:0000256" key="13">
    <source>
        <dbReference type="ARBA" id="ARBA00023134"/>
    </source>
</evidence>
<dbReference type="Proteomes" id="UP000187266">
    <property type="component" value="Chromosome"/>
</dbReference>
<dbReference type="PANTHER" id="PTHR34848">
    <property type="match status" value="1"/>
</dbReference>
<dbReference type="Pfam" id="PF02283">
    <property type="entry name" value="CobU"/>
    <property type="match status" value="1"/>
</dbReference>
<evidence type="ECO:0000256" key="4">
    <source>
        <dbReference type="ARBA" id="ARBA00003889"/>
    </source>
</evidence>
<dbReference type="NCBIfam" id="NF004469">
    <property type="entry name" value="PRK05800.1"/>
    <property type="match status" value="1"/>
</dbReference>
<proteinExistence type="inferred from homology"/>
<dbReference type="EC" id="2.7.7.62" evidence="14"/>
<feature type="binding site" evidence="16">
    <location>
        <begin position="34"/>
        <end position="36"/>
    </location>
    <ligand>
        <name>GTP</name>
        <dbReference type="ChEBI" id="CHEBI:37565"/>
    </ligand>
</feature>
<evidence type="ECO:0000256" key="5">
    <source>
        <dbReference type="ARBA" id="ARBA00004692"/>
    </source>
</evidence>
<dbReference type="GO" id="GO:0008820">
    <property type="term" value="F:cobinamide phosphate guanylyltransferase activity"/>
    <property type="evidence" value="ECO:0007669"/>
    <property type="project" value="UniProtKB-UniRule"/>
</dbReference>
<comment type="similarity">
    <text evidence="7 14">Belongs to the CobU/CobP family.</text>
</comment>
<comment type="pathway">
    <text evidence="6 14">Cofactor biosynthesis; adenosylcobalamin biosynthesis; adenosylcobalamin from cob(II)yrinate a,c-diamide: step 5/7.</text>
</comment>
<dbReference type="EMBL" id="CP019124">
    <property type="protein sequence ID" value="APX90252.1"/>
    <property type="molecule type" value="Genomic_DNA"/>
</dbReference>
<evidence type="ECO:0000256" key="11">
    <source>
        <dbReference type="ARBA" id="ARBA00022777"/>
    </source>
</evidence>
<dbReference type="GO" id="GO:0005525">
    <property type="term" value="F:GTP binding"/>
    <property type="evidence" value="ECO:0007669"/>
    <property type="project" value="UniProtKB-UniRule"/>
</dbReference>
<evidence type="ECO:0000256" key="12">
    <source>
        <dbReference type="ARBA" id="ARBA00022840"/>
    </source>
</evidence>
<sequence>MLVLGGAASGKSRTAETLVTRLAEKRGLTRVYLATARIHDDEMRAKVRRHELQRGPGWTTREVPLDVPQALSSLSAQNVVLLDCATLWLTNLLLEGHDLEAEQTRLISALHGAEAPVFIVSNEVGAGIVPENALARQFREAQGQLNQRLAGAVENVVAVMAGLPLVLKGTDPAGWT</sequence>
<feature type="binding site" evidence="16">
    <location>
        <begin position="5"/>
        <end position="12"/>
    </location>
    <ligand>
        <name>GTP</name>
        <dbReference type="ChEBI" id="CHEBI:37565"/>
    </ligand>
</feature>
<comment type="catalytic activity">
    <reaction evidence="1 14">
        <text>adenosylcob(III)inamide + ATP = adenosylcob(III)inamide phosphate + ADP + H(+)</text>
        <dbReference type="Rhea" id="RHEA:15769"/>
        <dbReference type="ChEBI" id="CHEBI:2480"/>
        <dbReference type="ChEBI" id="CHEBI:15378"/>
        <dbReference type="ChEBI" id="CHEBI:30616"/>
        <dbReference type="ChEBI" id="CHEBI:58502"/>
        <dbReference type="ChEBI" id="CHEBI:456216"/>
        <dbReference type="EC" id="2.7.1.156"/>
    </reaction>
</comment>
<evidence type="ECO:0000256" key="9">
    <source>
        <dbReference type="ARBA" id="ARBA00022679"/>
    </source>
</evidence>